<dbReference type="Gene3D" id="1.10.443.10">
    <property type="entry name" value="Intergrase catalytic core"/>
    <property type="match status" value="1"/>
</dbReference>
<evidence type="ECO:0000259" key="8">
    <source>
        <dbReference type="PROSITE" id="PS51900"/>
    </source>
</evidence>
<dbReference type="InterPro" id="IPR011010">
    <property type="entry name" value="DNA_brk_join_enz"/>
</dbReference>
<evidence type="ECO:0000256" key="4">
    <source>
        <dbReference type="ARBA" id="ARBA00023172"/>
    </source>
</evidence>
<dbReference type="GO" id="GO:0003677">
    <property type="term" value="F:DNA binding"/>
    <property type="evidence" value="ECO:0007669"/>
    <property type="project" value="UniProtKB-UniRule"/>
</dbReference>
<dbReference type="SUPFAM" id="SSF56349">
    <property type="entry name" value="DNA breaking-rejoining enzymes"/>
    <property type="match status" value="1"/>
</dbReference>
<dbReference type="PANTHER" id="PTHR30349">
    <property type="entry name" value="PHAGE INTEGRASE-RELATED"/>
    <property type="match status" value="1"/>
</dbReference>
<organism evidence="9 10">
    <name type="scientific">Aliarcobacter cryaerophilus</name>
    <dbReference type="NCBI Taxonomy" id="28198"/>
    <lineage>
        <taxon>Bacteria</taxon>
        <taxon>Pseudomonadati</taxon>
        <taxon>Campylobacterota</taxon>
        <taxon>Epsilonproteobacteria</taxon>
        <taxon>Campylobacterales</taxon>
        <taxon>Arcobacteraceae</taxon>
        <taxon>Aliarcobacter</taxon>
    </lineage>
</organism>
<dbReference type="InterPro" id="IPR002104">
    <property type="entry name" value="Integrase_catalytic"/>
</dbReference>
<evidence type="ECO:0000259" key="7">
    <source>
        <dbReference type="PROSITE" id="PS51898"/>
    </source>
</evidence>
<evidence type="ECO:0000256" key="3">
    <source>
        <dbReference type="ARBA" id="ARBA00023125"/>
    </source>
</evidence>
<dbReference type="Pfam" id="PF00589">
    <property type="entry name" value="Phage_integrase"/>
    <property type="match status" value="1"/>
</dbReference>
<comment type="caution">
    <text evidence="9">The sequence shown here is derived from an EMBL/GenBank/DDBJ whole genome shotgun (WGS) entry which is preliminary data.</text>
</comment>
<keyword evidence="6" id="KW-0175">Coiled coil</keyword>
<dbReference type="Gene3D" id="1.10.150.130">
    <property type="match status" value="1"/>
</dbReference>
<dbReference type="InterPro" id="IPR050090">
    <property type="entry name" value="Tyrosine_recombinase_XerCD"/>
</dbReference>
<feature type="coiled-coil region" evidence="6">
    <location>
        <begin position="89"/>
        <end position="123"/>
    </location>
</feature>
<dbReference type="InterPro" id="IPR044068">
    <property type="entry name" value="CB"/>
</dbReference>
<dbReference type="EMBL" id="NXGD01000007">
    <property type="protein sequence ID" value="PRN00352.1"/>
    <property type="molecule type" value="Genomic_DNA"/>
</dbReference>
<keyword evidence="2" id="KW-0229">DNA integration</keyword>
<keyword evidence="4" id="KW-0233">DNA recombination</keyword>
<dbReference type="GO" id="GO:0006310">
    <property type="term" value="P:DNA recombination"/>
    <property type="evidence" value="ECO:0007669"/>
    <property type="project" value="UniProtKB-KW"/>
</dbReference>
<dbReference type="InterPro" id="IPR010998">
    <property type="entry name" value="Integrase_recombinase_N"/>
</dbReference>
<dbReference type="PROSITE" id="PS51900">
    <property type="entry name" value="CB"/>
    <property type="match status" value="1"/>
</dbReference>
<protein>
    <submittedName>
        <fullName evidence="9">Uncharacterized protein</fullName>
    </submittedName>
</protein>
<feature type="domain" description="Core-binding (CB)" evidence="8">
    <location>
        <begin position="124"/>
        <end position="212"/>
    </location>
</feature>
<gene>
    <name evidence="9" type="ORF">CJ668_07515</name>
</gene>
<dbReference type="PANTHER" id="PTHR30349:SF41">
    <property type="entry name" value="INTEGRASE_RECOMBINASE PROTEIN MJ0367-RELATED"/>
    <property type="match status" value="1"/>
</dbReference>
<name>A0A2S9TND4_9BACT</name>
<reference evidence="9 10" key="1">
    <citation type="submission" date="2017-09" db="EMBL/GenBank/DDBJ databases">
        <title>Reassesment of A. cryaerophilus.</title>
        <authorList>
            <person name="Perez-Cataluna A."/>
            <person name="Collado L."/>
            <person name="Salgado O."/>
            <person name="Lefinanco V."/>
            <person name="Figueras M.J."/>
        </authorList>
    </citation>
    <scope>NUCLEOTIDE SEQUENCE [LARGE SCALE GENOMIC DNA]</scope>
    <source>
        <strain evidence="9 10">LMG 10229</strain>
    </source>
</reference>
<evidence type="ECO:0000256" key="2">
    <source>
        <dbReference type="ARBA" id="ARBA00022908"/>
    </source>
</evidence>
<sequence length="412" mass="49345">MAIYFTNYDTIQKNYDTKNICKVGNTFYYRKRIKYKLYRISLFTKNLIIAIKRVKILNLMEKDDLLFTLEKGDYKLIFEYDTHDELMEVLKLHNLHENLDIEVEKFENKNRLLKEESTKELEKINFFKLETLFINAKKEEAKKTQRKVGIGTYTKYAQTFSDLKKFFDIEKIDNITKERFEDFRDSLVKKGLQNSTINEKMMYINVFLKFAKVNGFIKENKLASIKSLFVKEVEKDIFTNEDLKNIFNCNRIKDDHKKILKILLYSGMRIMEIYNLSKQNLKTNKDGIKYLNLEITKFDKPRDIPIHKEIEDILFNLDFEKIRNTWKPTRYANYSNEQIFKAIPKIQEKTNHTFRANFVNFLINKFPDQIEVIQEIVGHEKEAKTKLTIKKYGKGFNLEVKKKLIDALDFDI</sequence>
<comment type="similarity">
    <text evidence="1">Belongs to the 'phage' integrase family.</text>
</comment>
<accession>A0A2S9TND4</accession>
<dbReference type="GO" id="GO:0015074">
    <property type="term" value="P:DNA integration"/>
    <property type="evidence" value="ECO:0007669"/>
    <property type="project" value="UniProtKB-KW"/>
</dbReference>
<evidence type="ECO:0000256" key="5">
    <source>
        <dbReference type="PROSITE-ProRule" id="PRU01248"/>
    </source>
</evidence>
<evidence type="ECO:0000313" key="10">
    <source>
        <dbReference type="Proteomes" id="UP000238811"/>
    </source>
</evidence>
<dbReference type="PROSITE" id="PS51898">
    <property type="entry name" value="TYR_RECOMBINASE"/>
    <property type="match status" value="1"/>
</dbReference>
<evidence type="ECO:0000313" key="9">
    <source>
        <dbReference type="EMBL" id="PRN00352.1"/>
    </source>
</evidence>
<feature type="domain" description="Tyr recombinase" evidence="7">
    <location>
        <begin position="233"/>
        <end position="405"/>
    </location>
</feature>
<dbReference type="Proteomes" id="UP000238811">
    <property type="component" value="Unassembled WGS sequence"/>
</dbReference>
<evidence type="ECO:0000256" key="6">
    <source>
        <dbReference type="SAM" id="Coils"/>
    </source>
</evidence>
<dbReference type="InterPro" id="IPR025269">
    <property type="entry name" value="SAM-like_dom"/>
</dbReference>
<dbReference type="Pfam" id="PF13102">
    <property type="entry name" value="Phage_int_SAM_5"/>
    <property type="match status" value="1"/>
</dbReference>
<dbReference type="InterPro" id="IPR013762">
    <property type="entry name" value="Integrase-like_cat_sf"/>
</dbReference>
<proteinExistence type="inferred from homology"/>
<dbReference type="AlphaFoldDB" id="A0A2S9TND4"/>
<evidence type="ECO:0000256" key="1">
    <source>
        <dbReference type="ARBA" id="ARBA00008857"/>
    </source>
</evidence>
<keyword evidence="3 5" id="KW-0238">DNA-binding</keyword>